<sequence>MVHSNLADLWDEVDTVRRVPDKSNKSDARIVRCRYCLTEFVATLTRLKGHLLGARARDGGTLNAAPCASMSVPVRQRLLDTYGPRLVAGENTISEGVLRFCTAPYVVDPELLPAWLARTRRGSASSSSPFAPHPP</sequence>
<protein>
    <submittedName>
        <fullName evidence="1">Uncharacterized protein</fullName>
    </submittedName>
</protein>
<evidence type="ECO:0000313" key="1">
    <source>
        <dbReference type="EMBL" id="KAJ7556527.1"/>
    </source>
</evidence>
<dbReference type="EMBL" id="CM055096">
    <property type="protein sequence ID" value="KAJ7556527.1"/>
    <property type="molecule type" value="Genomic_DNA"/>
</dbReference>
<comment type="caution">
    <text evidence="1">The sequence shown here is derived from an EMBL/GenBank/DDBJ whole genome shotgun (WGS) entry which is preliminary data.</text>
</comment>
<keyword evidence="2" id="KW-1185">Reference proteome</keyword>
<gene>
    <name evidence="1" type="ORF">O6H91_05G087400</name>
</gene>
<evidence type="ECO:0000313" key="2">
    <source>
        <dbReference type="Proteomes" id="UP001162992"/>
    </source>
</evidence>
<organism evidence="1 2">
    <name type="scientific">Diphasiastrum complanatum</name>
    <name type="common">Issler's clubmoss</name>
    <name type="synonym">Lycopodium complanatum</name>
    <dbReference type="NCBI Taxonomy" id="34168"/>
    <lineage>
        <taxon>Eukaryota</taxon>
        <taxon>Viridiplantae</taxon>
        <taxon>Streptophyta</taxon>
        <taxon>Embryophyta</taxon>
        <taxon>Tracheophyta</taxon>
        <taxon>Lycopodiopsida</taxon>
        <taxon>Lycopodiales</taxon>
        <taxon>Lycopodiaceae</taxon>
        <taxon>Lycopodioideae</taxon>
        <taxon>Diphasiastrum</taxon>
    </lineage>
</organism>
<name>A0ACC2DQK3_DIPCM</name>
<accession>A0ACC2DQK3</accession>
<proteinExistence type="predicted"/>
<dbReference type="Proteomes" id="UP001162992">
    <property type="component" value="Chromosome 5"/>
</dbReference>
<reference evidence="2" key="1">
    <citation type="journal article" date="2024" name="Proc. Natl. Acad. Sci. U.S.A.">
        <title>Extraordinary preservation of gene collinearity over three hundred million years revealed in homosporous lycophytes.</title>
        <authorList>
            <person name="Li C."/>
            <person name="Wickell D."/>
            <person name="Kuo L.Y."/>
            <person name="Chen X."/>
            <person name="Nie B."/>
            <person name="Liao X."/>
            <person name="Peng D."/>
            <person name="Ji J."/>
            <person name="Jenkins J."/>
            <person name="Williams M."/>
            <person name="Shu S."/>
            <person name="Plott C."/>
            <person name="Barry K."/>
            <person name="Rajasekar S."/>
            <person name="Grimwood J."/>
            <person name="Han X."/>
            <person name="Sun S."/>
            <person name="Hou Z."/>
            <person name="He W."/>
            <person name="Dai G."/>
            <person name="Sun C."/>
            <person name="Schmutz J."/>
            <person name="Leebens-Mack J.H."/>
            <person name="Li F.W."/>
            <person name="Wang L."/>
        </authorList>
    </citation>
    <scope>NUCLEOTIDE SEQUENCE [LARGE SCALE GENOMIC DNA]</scope>
    <source>
        <strain evidence="2">cv. PW_Plant_1</strain>
    </source>
</reference>